<comment type="subcellular location">
    <subcellularLocation>
        <location evidence="2">Membrane</location>
    </subcellularLocation>
</comment>
<evidence type="ECO:0000259" key="10">
    <source>
        <dbReference type="PROSITE" id="PS50109"/>
    </source>
</evidence>
<evidence type="ECO:0000256" key="3">
    <source>
        <dbReference type="ARBA" id="ARBA00012438"/>
    </source>
</evidence>
<evidence type="ECO:0000313" key="12">
    <source>
        <dbReference type="EMBL" id="CCI82691.1"/>
    </source>
</evidence>
<keyword evidence="9" id="KW-1133">Transmembrane helix</keyword>
<dbReference type="AlphaFoldDB" id="I7JVE4"/>
<dbReference type="CDD" id="cd06225">
    <property type="entry name" value="HAMP"/>
    <property type="match status" value="1"/>
</dbReference>
<dbReference type="SUPFAM" id="SSF158472">
    <property type="entry name" value="HAMP domain-like"/>
    <property type="match status" value="1"/>
</dbReference>
<keyword evidence="4" id="KW-0597">Phosphoprotein</keyword>
<dbReference type="EC" id="2.7.13.3" evidence="3"/>
<dbReference type="GO" id="GO:0009927">
    <property type="term" value="F:histidine phosphotransfer kinase activity"/>
    <property type="evidence" value="ECO:0007669"/>
    <property type="project" value="TreeGrafter"/>
</dbReference>
<organism evidence="12 13">
    <name type="scientific">Lactobacillus hominis DSM 23910 = CRBIP 24.179</name>
    <dbReference type="NCBI Taxonomy" id="1423758"/>
    <lineage>
        <taxon>Bacteria</taxon>
        <taxon>Bacillati</taxon>
        <taxon>Bacillota</taxon>
        <taxon>Bacilli</taxon>
        <taxon>Lactobacillales</taxon>
        <taxon>Lactobacillaceae</taxon>
        <taxon>Lactobacillus</taxon>
    </lineage>
</organism>
<dbReference type="Pfam" id="PF02518">
    <property type="entry name" value="HATPase_c"/>
    <property type="match status" value="1"/>
</dbReference>
<evidence type="ECO:0000313" key="13">
    <source>
        <dbReference type="Proteomes" id="UP000009320"/>
    </source>
</evidence>
<dbReference type="PROSITE" id="PS50109">
    <property type="entry name" value="HIS_KIN"/>
    <property type="match status" value="1"/>
</dbReference>
<dbReference type="SUPFAM" id="SSF55874">
    <property type="entry name" value="ATPase domain of HSP90 chaperone/DNA topoisomerase II/histidine kinase"/>
    <property type="match status" value="1"/>
</dbReference>
<keyword evidence="8 9" id="KW-0472">Membrane</keyword>
<dbReference type="eggNOG" id="COG2205">
    <property type="taxonomic scope" value="Bacteria"/>
</dbReference>
<accession>I7JVE4</accession>
<dbReference type="Gene3D" id="3.30.565.10">
    <property type="entry name" value="Histidine kinase-like ATPase, C-terminal domain"/>
    <property type="match status" value="1"/>
</dbReference>
<dbReference type="PANTHER" id="PTHR43047:SF72">
    <property type="entry name" value="OSMOSENSING HISTIDINE PROTEIN KINASE SLN1"/>
    <property type="match status" value="1"/>
</dbReference>
<dbReference type="PATRIC" id="fig|1423758.3.peg.391"/>
<feature type="domain" description="Histidine kinase" evidence="10">
    <location>
        <begin position="252"/>
        <end position="468"/>
    </location>
</feature>
<comment type="catalytic activity">
    <reaction evidence="1">
        <text>ATP + protein L-histidine = ADP + protein N-phospho-L-histidine.</text>
        <dbReference type="EC" id="2.7.13.3"/>
    </reaction>
</comment>
<gene>
    <name evidence="12" type="ORF">BN55_08410</name>
</gene>
<evidence type="ECO:0000256" key="2">
    <source>
        <dbReference type="ARBA" id="ARBA00004370"/>
    </source>
</evidence>
<comment type="caution">
    <text evidence="12">The sequence shown here is derived from an EMBL/GenBank/DDBJ whole genome shotgun (WGS) entry which is preliminary data.</text>
</comment>
<dbReference type="Gene3D" id="6.10.340.10">
    <property type="match status" value="1"/>
</dbReference>
<dbReference type="PRINTS" id="PR00344">
    <property type="entry name" value="BCTRLSENSOR"/>
</dbReference>
<dbReference type="Proteomes" id="UP000009320">
    <property type="component" value="Unassembled WGS sequence"/>
</dbReference>
<evidence type="ECO:0000256" key="4">
    <source>
        <dbReference type="ARBA" id="ARBA00022553"/>
    </source>
</evidence>
<dbReference type="InterPro" id="IPR003660">
    <property type="entry name" value="HAMP_dom"/>
</dbReference>
<dbReference type="EMBL" id="CAKE01000035">
    <property type="protein sequence ID" value="CCI82691.1"/>
    <property type="molecule type" value="Genomic_DNA"/>
</dbReference>
<sequence>MLGFLLIIFTSVAIIGYASINFATNQAYEQSYSRLEGYAHSLEQLALSKKNPDGKIDPKFLDNLQVVMQGEDTTLRIFSKDNQMIYPHSPMKWSLPESYFKKMKKGETIQIRNDHQSSQLTFSSKEPYTSVLVPWFNTGKLIGIIWIGSRAQNVESVIVREKHNILNALLITVIVAFILSFILSYFISKRIARLSKATKKVAAGNFNVEIPHGDTDEIDDLARDFNQMVVALKKSSEEIKAQEQRRDQFMADAAHEMRTPLTTINGILEGLQYDAIPEEAKPKSIALMQSETKRLIRLVNENLDFEKIRSNQIMLVKTKFNAAKVLENLTTQMKQKAKDKGDTLKIDCPKELETYADKDRFTQIMVNLVQNALQFTENGTITISGKRLEHASQFKVTDTGIGMNDKQRKFIFDRFYKADPSRAKLGSGESGLGLAIVMSLIKQHGGEITVDSELGIGSTFTVTIYDKGFEKFTDKDK</sequence>
<evidence type="ECO:0000256" key="1">
    <source>
        <dbReference type="ARBA" id="ARBA00000085"/>
    </source>
</evidence>
<dbReference type="FunFam" id="1.10.287.130:FF:000001">
    <property type="entry name" value="Two-component sensor histidine kinase"/>
    <property type="match status" value="1"/>
</dbReference>
<dbReference type="PROSITE" id="PS50885">
    <property type="entry name" value="HAMP"/>
    <property type="match status" value="1"/>
</dbReference>
<dbReference type="InterPro" id="IPR036097">
    <property type="entry name" value="HisK_dim/P_sf"/>
</dbReference>
<dbReference type="STRING" id="1423758.FC41_GL000388"/>
<dbReference type="CDD" id="cd00082">
    <property type="entry name" value="HisKA"/>
    <property type="match status" value="1"/>
</dbReference>
<evidence type="ECO:0000256" key="9">
    <source>
        <dbReference type="SAM" id="Phobius"/>
    </source>
</evidence>
<dbReference type="InterPro" id="IPR004358">
    <property type="entry name" value="Sig_transdc_His_kin-like_C"/>
</dbReference>
<evidence type="ECO:0000256" key="7">
    <source>
        <dbReference type="ARBA" id="ARBA00023012"/>
    </source>
</evidence>
<evidence type="ECO:0000256" key="5">
    <source>
        <dbReference type="ARBA" id="ARBA00022679"/>
    </source>
</evidence>
<keyword evidence="9" id="KW-0812">Transmembrane</keyword>
<dbReference type="PANTHER" id="PTHR43047">
    <property type="entry name" value="TWO-COMPONENT HISTIDINE PROTEIN KINASE"/>
    <property type="match status" value="1"/>
</dbReference>
<keyword evidence="7" id="KW-0902">Two-component regulatory system</keyword>
<keyword evidence="5 12" id="KW-0808">Transferase</keyword>
<keyword evidence="6 12" id="KW-0418">Kinase</keyword>
<keyword evidence="13" id="KW-1185">Reference proteome</keyword>
<dbReference type="InterPro" id="IPR036890">
    <property type="entry name" value="HATPase_C_sf"/>
</dbReference>
<dbReference type="SMART" id="SM00387">
    <property type="entry name" value="HATPase_c"/>
    <property type="match status" value="1"/>
</dbReference>
<name>I7JVE4_9LACO</name>
<dbReference type="Pfam" id="PF00512">
    <property type="entry name" value="HisKA"/>
    <property type="match status" value="1"/>
</dbReference>
<evidence type="ECO:0000256" key="6">
    <source>
        <dbReference type="ARBA" id="ARBA00022777"/>
    </source>
</evidence>
<dbReference type="InterPro" id="IPR003661">
    <property type="entry name" value="HisK_dim/P_dom"/>
</dbReference>
<dbReference type="Pfam" id="PF00672">
    <property type="entry name" value="HAMP"/>
    <property type="match status" value="1"/>
</dbReference>
<evidence type="ECO:0000259" key="11">
    <source>
        <dbReference type="PROSITE" id="PS50885"/>
    </source>
</evidence>
<dbReference type="InterPro" id="IPR005467">
    <property type="entry name" value="His_kinase_dom"/>
</dbReference>
<dbReference type="GO" id="GO:0005886">
    <property type="term" value="C:plasma membrane"/>
    <property type="evidence" value="ECO:0007669"/>
    <property type="project" value="TreeGrafter"/>
</dbReference>
<proteinExistence type="predicted"/>
<evidence type="ECO:0000256" key="8">
    <source>
        <dbReference type="ARBA" id="ARBA00023136"/>
    </source>
</evidence>
<dbReference type="InterPro" id="IPR003594">
    <property type="entry name" value="HATPase_dom"/>
</dbReference>
<dbReference type="SMART" id="SM00304">
    <property type="entry name" value="HAMP"/>
    <property type="match status" value="1"/>
</dbReference>
<dbReference type="Gene3D" id="1.10.287.130">
    <property type="match status" value="1"/>
</dbReference>
<protein>
    <recommendedName>
        <fullName evidence="3">histidine kinase</fullName>
        <ecNumber evidence="3">2.7.13.3</ecNumber>
    </recommendedName>
</protein>
<dbReference type="SUPFAM" id="SSF47384">
    <property type="entry name" value="Homodimeric domain of signal transducing histidine kinase"/>
    <property type="match status" value="1"/>
</dbReference>
<dbReference type="SMART" id="SM00388">
    <property type="entry name" value="HisKA"/>
    <property type="match status" value="1"/>
</dbReference>
<feature type="transmembrane region" description="Helical" evidence="9">
    <location>
        <begin position="165"/>
        <end position="187"/>
    </location>
</feature>
<feature type="domain" description="HAMP" evidence="11">
    <location>
        <begin position="185"/>
        <end position="237"/>
    </location>
</feature>
<reference evidence="12 13" key="1">
    <citation type="submission" date="2012-06" db="EMBL/GenBank/DDBJ databases">
        <title>Draft Genome Sequence of Lactobacillus hominis Strain CRBIP 24.179T, isolated from human intestine.</title>
        <authorList>
            <person name="Cousin S."/>
            <person name="Ma L."/>
            <person name="Bizet C."/>
            <person name="Loux V."/>
            <person name="Bouchier C."/>
            <person name="Clermont D."/>
            <person name="Creno S."/>
        </authorList>
    </citation>
    <scope>NUCLEOTIDE SEQUENCE [LARGE SCALE GENOMIC DNA]</scope>
    <source>
        <strain evidence="13">CRBIP 24.179T</strain>
    </source>
</reference>
<dbReference type="GO" id="GO:0000155">
    <property type="term" value="F:phosphorelay sensor kinase activity"/>
    <property type="evidence" value="ECO:0007669"/>
    <property type="project" value="InterPro"/>
</dbReference>
<dbReference type="FunFam" id="3.30.565.10:FF:000006">
    <property type="entry name" value="Sensor histidine kinase WalK"/>
    <property type="match status" value="1"/>
</dbReference>